<proteinExistence type="inferred from homology"/>
<keyword evidence="16" id="KW-0175">Coiled coil</keyword>
<keyword evidence="10" id="KW-0333">Golgi apparatus</keyword>
<dbReference type="InterPro" id="IPR027417">
    <property type="entry name" value="P-loop_NTPase"/>
</dbReference>
<gene>
    <name evidence="18" type="ORF">Baya_10686</name>
</gene>
<reference evidence="18 19" key="1">
    <citation type="journal article" date="2019" name="Genome Biol. Evol.">
        <title>Whole-Genome Sequencing of the Giant Devil Catfish, Bagarius yarrelli.</title>
        <authorList>
            <person name="Jiang W."/>
            <person name="Lv Y."/>
            <person name="Cheng L."/>
            <person name="Yang K."/>
            <person name="Chao B."/>
            <person name="Wang X."/>
            <person name="Li Y."/>
            <person name="Pan X."/>
            <person name="You X."/>
            <person name="Zhang Y."/>
            <person name="Yang J."/>
            <person name="Li J."/>
            <person name="Zhang X."/>
            <person name="Liu S."/>
            <person name="Sun C."/>
            <person name="Yang J."/>
            <person name="Shi Q."/>
        </authorList>
    </citation>
    <scope>NUCLEOTIDE SEQUENCE [LARGE SCALE GENOMIC DNA]</scope>
    <source>
        <strain evidence="18">JWS20170419001</strain>
        <tissue evidence="18">Muscle</tissue>
    </source>
</reference>
<dbReference type="PROSITE" id="PS51720">
    <property type="entry name" value="G_AIG1"/>
    <property type="match status" value="2"/>
</dbReference>
<evidence type="ECO:0000256" key="14">
    <source>
        <dbReference type="ARBA" id="ARBA00073539"/>
    </source>
</evidence>
<evidence type="ECO:0000256" key="10">
    <source>
        <dbReference type="ARBA" id="ARBA00023034"/>
    </source>
</evidence>
<keyword evidence="6" id="KW-0963">Cytoplasm</keyword>
<feature type="domain" description="AIG1-type G" evidence="17">
    <location>
        <begin position="18"/>
        <end position="211"/>
    </location>
</feature>
<evidence type="ECO:0000256" key="15">
    <source>
        <dbReference type="ARBA" id="ARBA00077278"/>
    </source>
</evidence>
<evidence type="ECO:0000256" key="6">
    <source>
        <dbReference type="ARBA" id="ARBA00022490"/>
    </source>
</evidence>
<dbReference type="Pfam" id="PF04548">
    <property type="entry name" value="AIG1"/>
    <property type="match status" value="2"/>
</dbReference>
<feature type="coiled-coil region" evidence="16">
    <location>
        <begin position="378"/>
        <end position="551"/>
    </location>
</feature>
<comment type="function">
    <text evidence="13">Exerts an anti-apoptotic effect in the immune system and is involved in responses to infections.</text>
</comment>
<keyword evidence="19" id="KW-1185">Reference proteome</keyword>
<evidence type="ECO:0000256" key="9">
    <source>
        <dbReference type="ARBA" id="ARBA00022824"/>
    </source>
</evidence>
<protein>
    <recommendedName>
        <fullName evidence="14">GTPase IMAP family member 8</fullName>
    </recommendedName>
    <alternativeName>
        <fullName evidence="15">Immune-associated nucleotide-binding protein 9</fullName>
    </alternativeName>
</protein>
<evidence type="ECO:0000256" key="2">
    <source>
        <dbReference type="ARBA" id="ARBA00004240"/>
    </source>
</evidence>
<evidence type="ECO:0000256" key="11">
    <source>
        <dbReference type="ARBA" id="ARBA00023128"/>
    </source>
</evidence>
<comment type="similarity">
    <text evidence="5">Belongs to the TRAFAC class TrmE-Era-EngA-EngB-Septin-like GTPase superfamily. AIG1/Toc34/Toc159-like paraseptin GTPase family. IAN subfamily.</text>
</comment>
<dbReference type="GO" id="GO:0005794">
    <property type="term" value="C:Golgi apparatus"/>
    <property type="evidence" value="ECO:0007669"/>
    <property type="project" value="UniProtKB-SubCell"/>
</dbReference>
<dbReference type="EMBL" id="VCAZ01000073">
    <property type="protein sequence ID" value="TSP09064.1"/>
    <property type="molecule type" value="Genomic_DNA"/>
</dbReference>
<evidence type="ECO:0000313" key="19">
    <source>
        <dbReference type="Proteomes" id="UP000319801"/>
    </source>
</evidence>
<evidence type="ECO:0000256" key="16">
    <source>
        <dbReference type="SAM" id="Coils"/>
    </source>
</evidence>
<keyword evidence="7" id="KW-0677">Repeat</keyword>
<keyword evidence="11" id="KW-0496">Mitochondrion</keyword>
<dbReference type="PANTHER" id="PTHR10903:SF182">
    <property type="entry name" value="GTPASE IMAP FAMILY MEMBER 4"/>
    <property type="match status" value="1"/>
</dbReference>
<evidence type="ECO:0000256" key="5">
    <source>
        <dbReference type="ARBA" id="ARBA00008535"/>
    </source>
</evidence>
<dbReference type="Gene3D" id="3.40.50.300">
    <property type="entry name" value="P-loop containing nucleotide triphosphate hydrolases"/>
    <property type="match status" value="2"/>
</dbReference>
<dbReference type="AlphaFoldDB" id="A0A556UG62"/>
<sequence>MRRFQVKSSSLHRATQSPVTLRLVLLGRTGSGKSATGNTILNQQCFPTKLSMSSVTTQCQMESGVVHSRSLALIDTPGWFDTSRQQSEITQEVQGCLSMCSPGPHAFLLVMPIARFTEEHQKTVDLIEKVFEGNFSNHTIIVFTHADELEGQTINQFISEQSPRIQDLIARFGKRFVGFNNKNPTNQEQVKQLLEKLDELLEQNQYRHFTHQLAQLRLVLLGRTGSGKSATGNTIFDEECFQAKLSMESVTSQCQKKCGEVQGRSLAVIDTPGWFDTTLKQNEITQEVLRCMVMCSPGPHAFLLIIPIARFTEEQQQTVCLIEKLYKENICHHTIIVFTRADELEDQTIEEFILEQGKLIQDLIARFGNRFVAFNNKNPKNREQVKQLLEKLDDLLEQNEYRHFVNQDTEFVDKALVLLEQKKQEKLTEAIIKAKQEVQQIAEHRKTTIIEDLEAKMRDIEERRRQIQVTIRGLTEEINRESVNLYEDPQRLQLLQRNLQSAKICLRKLENEGSLRIKESEKQIKELEKWREEEEQKKVQEEIEKVSNEDESKWYYDEKYLTILKYLIIFLGGAGAGLALGPALFIGTAAPVGLLAELTALLGPELATAVMAVVTKAGPLVGVVSKVAPMVTALCSIQ</sequence>
<dbReference type="InterPro" id="IPR006703">
    <property type="entry name" value="G_AIG1"/>
</dbReference>
<evidence type="ECO:0000256" key="7">
    <source>
        <dbReference type="ARBA" id="ARBA00022737"/>
    </source>
</evidence>
<dbReference type="GO" id="GO:0005525">
    <property type="term" value="F:GTP binding"/>
    <property type="evidence" value="ECO:0007669"/>
    <property type="project" value="UniProtKB-KW"/>
</dbReference>
<dbReference type="GO" id="GO:0005783">
    <property type="term" value="C:endoplasmic reticulum"/>
    <property type="evidence" value="ECO:0007669"/>
    <property type="project" value="UniProtKB-SubCell"/>
</dbReference>
<comment type="caution">
    <text evidence="18">The sequence shown here is derived from an EMBL/GenBank/DDBJ whole genome shotgun (WGS) entry which is preliminary data.</text>
</comment>
<keyword evidence="9" id="KW-0256">Endoplasmic reticulum</keyword>
<evidence type="ECO:0000259" key="17">
    <source>
        <dbReference type="PROSITE" id="PS51720"/>
    </source>
</evidence>
<evidence type="ECO:0000313" key="18">
    <source>
        <dbReference type="EMBL" id="TSP09064.1"/>
    </source>
</evidence>
<dbReference type="Proteomes" id="UP000319801">
    <property type="component" value="Unassembled WGS sequence"/>
</dbReference>
<dbReference type="CDD" id="cd01852">
    <property type="entry name" value="AIG1"/>
    <property type="match status" value="2"/>
</dbReference>
<evidence type="ECO:0000256" key="13">
    <source>
        <dbReference type="ARBA" id="ARBA00056809"/>
    </source>
</evidence>
<accession>A0A556UG62</accession>
<evidence type="ECO:0000256" key="1">
    <source>
        <dbReference type="ARBA" id="ARBA00004173"/>
    </source>
</evidence>
<keyword evidence="12" id="KW-0342">GTP-binding</keyword>
<dbReference type="GO" id="GO:0005739">
    <property type="term" value="C:mitochondrion"/>
    <property type="evidence" value="ECO:0007669"/>
    <property type="project" value="UniProtKB-SubCell"/>
</dbReference>
<dbReference type="SUPFAM" id="SSF52540">
    <property type="entry name" value="P-loop containing nucleoside triphosphate hydrolases"/>
    <property type="match status" value="2"/>
</dbReference>
<organism evidence="18 19">
    <name type="scientific">Bagarius yarrelli</name>
    <name type="common">Goonch</name>
    <name type="synonym">Bagrus yarrelli</name>
    <dbReference type="NCBI Taxonomy" id="175774"/>
    <lineage>
        <taxon>Eukaryota</taxon>
        <taxon>Metazoa</taxon>
        <taxon>Chordata</taxon>
        <taxon>Craniata</taxon>
        <taxon>Vertebrata</taxon>
        <taxon>Euteleostomi</taxon>
        <taxon>Actinopterygii</taxon>
        <taxon>Neopterygii</taxon>
        <taxon>Teleostei</taxon>
        <taxon>Ostariophysi</taxon>
        <taxon>Siluriformes</taxon>
        <taxon>Sisoridae</taxon>
        <taxon>Sisorinae</taxon>
        <taxon>Bagarius</taxon>
    </lineage>
</organism>
<evidence type="ECO:0000256" key="12">
    <source>
        <dbReference type="ARBA" id="ARBA00023134"/>
    </source>
</evidence>
<dbReference type="OrthoDB" id="8954335at2759"/>
<dbReference type="PANTHER" id="PTHR10903">
    <property type="entry name" value="GTPASE, IMAP FAMILY MEMBER-RELATED"/>
    <property type="match status" value="1"/>
</dbReference>
<dbReference type="FunFam" id="3.40.50.300:FF:000536">
    <property type="entry name" value="GTPase IMAP family member 8"/>
    <property type="match status" value="2"/>
</dbReference>
<keyword evidence="8" id="KW-0547">Nucleotide-binding</keyword>
<evidence type="ECO:0000256" key="8">
    <source>
        <dbReference type="ARBA" id="ARBA00022741"/>
    </source>
</evidence>
<feature type="domain" description="AIG1-type G" evidence="17">
    <location>
        <begin position="213"/>
        <end position="413"/>
    </location>
</feature>
<evidence type="ECO:0000256" key="4">
    <source>
        <dbReference type="ARBA" id="ARBA00004555"/>
    </source>
</evidence>
<comment type="subcellular location">
    <subcellularLocation>
        <location evidence="3">Cytoplasm</location>
        <location evidence="3">Cytosol</location>
    </subcellularLocation>
    <subcellularLocation>
        <location evidence="2">Endoplasmic reticulum</location>
    </subcellularLocation>
    <subcellularLocation>
        <location evidence="4">Golgi apparatus</location>
    </subcellularLocation>
    <subcellularLocation>
        <location evidence="1">Mitochondrion</location>
    </subcellularLocation>
</comment>
<dbReference type="InterPro" id="IPR045058">
    <property type="entry name" value="GIMA/IAN/Toc"/>
</dbReference>
<dbReference type="GO" id="GO:0005829">
    <property type="term" value="C:cytosol"/>
    <property type="evidence" value="ECO:0007669"/>
    <property type="project" value="UniProtKB-SubCell"/>
</dbReference>
<evidence type="ECO:0000256" key="3">
    <source>
        <dbReference type="ARBA" id="ARBA00004514"/>
    </source>
</evidence>
<name>A0A556UG62_BAGYA</name>